<name>A0A2T7Q029_POMCA</name>
<evidence type="ECO:0000313" key="1">
    <source>
        <dbReference type="EMBL" id="PVD38997.1"/>
    </source>
</evidence>
<dbReference type="AlphaFoldDB" id="A0A2T7Q029"/>
<keyword evidence="2" id="KW-1185">Reference proteome</keyword>
<accession>A0A2T7Q029</accession>
<comment type="caution">
    <text evidence="1">The sequence shown here is derived from an EMBL/GenBank/DDBJ whole genome shotgun (WGS) entry which is preliminary data.</text>
</comment>
<dbReference type="EMBL" id="PZQS01000001">
    <property type="protein sequence ID" value="PVD38997.1"/>
    <property type="molecule type" value="Genomic_DNA"/>
</dbReference>
<gene>
    <name evidence="1" type="ORF">C0Q70_01622</name>
</gene>
<reference evidence="1 2" key="1">
    <citation type="submission" date="2018-04" db="EMBL/GenBank/DDBJ databases">
        <title>The genome of golden apple snail Pomacea canaliculata provides insight into stress tolerance and invasive adaptation.</title>
        <authorList>
            <person name="Liu C."/>
            <person name="Liu B."/>
            <person name="Ren Y."/>
            <person name="Zhang Y."/>
            <person name="Wang H."/>
            <person name="Li S."/>
            <person name="Jiang F."/>
            <person name="Yin L."/>
            <person name="Zhang G."/>
            <person name="Qian W."/>
            <person name="Fan W."/>
        </authorList>
    </citation>
    <scope>NUCLEOTIDE SEQUENCE [LARGE SCALE GENOMIC DNA]</scope>
    <source>
        <strain evidence="1">SZHN2017</strain>
        <tissue evidence="1">Muscle</tissue>
    </source>
</reference>
<protein>
    <submittedName>
        <fullName evidence="1">Uncharacterized protein</fullName>
    </submittedName>
</protein>
<evidence type="ECO:0000313" key="2">
    <source>
        <dbReference type="Proteomes" id="UP000245119"/>
    </source>
</evidence>
<proteinExistence type="predicted"/>
<dbReference type="Proteomes" id="UP000245119">
    <property type="component" value="Linkage Group LG1"/>
</dbReference>
<organism evidence="1 2">
    <name type="scientific">Pomacea canaliculata</name>
    <name type="common">Golden apple snail</name>
    <dbReference type="NCBI Taxonomy" id="400727"/>
    <lineage>
        <taxon>Eukaryota</taxon>
        <taxon>Metazoa</taxon>
        <taxon>Spiralia</taxon>
        <taxon>Lophotrochozoa</taxon>
        <taxon>Mollusca</taxon>
        <taxon>Gastropoda</taxon>
        <taxon>Caenogastropoda</taxon>
        <taxon>Architaenioglossa</taxon>
        <taxon>Ampullarioidea</taxon>
        <taxon>Ampullariidae</taxon>
        <taxon>Pomacea</taxon>
    </lineage>
</organism>
<sequence>MDVSELVSRDVITELDPEELAIRSFELYSHASDVIPRRTKGKGQVIFRQVVELGSFRVLAGQQPLRLSRDPHLQSNPNDDQRGIYSEHSIRHNISATSRGAMDVARNV</sequence>